<evidence type="ECO:0000313" key="2">
    <source>
        <dbReference type="EMBL" id="OEO32569.1"/>
    </source>
</evidence>
<protein>
    <submittedName>
        <fullName evidence="2">Uncharacterized protein</fullName>
    </submittedName>
</protein>
<dbReference type="Proteomes" id="UP000095463">
    <property type="component" value="Unassembled WGS sequence"/>
</dbReference>
<evidence type="ECO:0000313" key="3">
    <source>
        <dbReference type="Proteomes" id="UP000095463"/>
    </source>
</evidence>
<dbReference type="OrthoDB" id="7951197at2"/>
<reference evidence="2 3" key="1">
    <citation type="journal article" date="2015" name="Genome Announc.">
        <title>Genome Assemblies of Three Soil-Associated Devosia species: D. insulae, D. limi, and D. soli.</title>
        <authorList>
            <person name="Hassan Y.I."/>
            <person name="Lepp D."/>
            <person name="Zhou T."/>
        </authorList>
    </citation>
    <scope>NUCLEOTIDE SEQUENCE [LARGE SCALE GENOMIC DNA]</scope>
    <source>
        <strain evidence="2 3">DS-56</strain>
    </source>
</reference>
<organism evidence="2 3">
    <name type="scientific">Devosia insulae DS-56</name>
    <dbReference type="NCBI Taxonomy" id="1116389"/>
    <lineage>
        <taxon>Bacteria</taxon>
        <taxon>Pseudomonadati</taxon>
        <taxon>Pseudomonadota</taxon>
        <taxon>Alphaproteobacteria</taxon>
        <taxon>Hyphomicrobiales</taxon>
        <taxon>Devosiaceae</taxon>
        <taxon>Devosia</taxon>
    </lineage>
</organism>
<dbReference type="AlphaFoldDB" id="A0A1E5XVG3"/>
<keyword evidence="1" id="KW-0812">Transmembrane</keyword>
<sequence>MTGTLLRILIFAAIILLILWGVRKIWRDWTGQFKQLDKERHERDLRERQRPDVITLKRDKDGKYRPPEDDGR</sequence>
<evidence type="ECO:0000256" key="1">
    <source>
        <dbReference type="SAM" id="Phobius"/>
    </source>
</evidence>
<name>A0A1E5XVG3_9HYPH</name>
<proteinExistence type="predicted"/>
<keyword evidence="1" id="KW-1133">Transmembrane helix</keyword>
<dbReference type="RefSeq" id="WP_069908263.1">
    <property type="nucleotide sequence ID" value="NZ_LAJE02000067.1"/>
</dbReference>
<keyword evidence="3" id="KW-1185">Reference proteome</keyword>
<accession>A0A1E5XVG3</accession>
<gene>
    <name evidence="2" type="ORF">VW23_010820</name>
</gene>
<keyword evidence="1" id="KW-0472">Membrane</keyword>
<feature type="transmembrane region" description="Helical" evidence="1">
    <location>
        <begin position="6"/>
        <end position="26"/>
    </location>
</feature>
<dbReference type="EMBL" id="LAJE02000067">
    <property type="protein sequence ID" value="OEO32569.1"/>
    <property type="molecule type" value="Genomic_DNA"/>
</dbReference>
<comment type="caution">
    <text evidence="2">The sequence shown here is derived from an EMBL/GenBank/DDBJ whole genome shotgun (WGS) entry which is preliminary data.</text>
</comment>